<dbReference type="RefSeq" id="WP_132297882.1">
    <property type="nucleotide sequence ID" value="NZ_SMFU01000014.1"/>
</dbReference>
<dbReference type="InterPro" id="IPR018062">
    <property type="entry name" value="HTH_AraC-typ_CS"/>
</dbReference>
<dbReference type="EMBL" id="SMFU01000014">
    <property type="protein sequence ID" value="TCK02700.1"/>
    <property type="molecule type" value="Genomic_DNA"/>
</dbReference>
<keyword evidence="5" id="KW-0804">Transcription</keyword>
<dbReference type="OrthoDB" id="5740883at2"/>
<evidence type="ECO:0000313" key="8">
    <source>
        <dbReference type="Proteomes" id="UP000294546"/>
    </source>
</evidence>
<dbReference type="PRINTS" id="PR00032">
    <property type="entry name" value="HTHARAC"/>
</dbReference>
<keyword evidence="3" id="KW-0238">DNA-binding</keyword>
<dbReference type="SMART" id="SM00342">
    <property type="entry name" value="HTH_ARAC"/>
    <property type="match status" value="1"/>
</dbReference>
<gene>
    <name evidence="7" type="ORF">CLV83_4397</name>
</gene>
<accession>A0A4R1G811</accession>
<reference evidence="7 8" key="1">
    <citation type="submission" date="2019-03" db="EMBL/GenBank/DDBJ databases">
        <title>Genomic Encyclopedia of Archaeal and Bacterial Type Strains, Phase II (KMG-II): from individual species to whole genera.</title>
        <authorList>
            <person name="Goeker M."/>
        </authorList>
    </citation>
    <scope>NUCLEOTIDE SEQUENCE [LARGE SCALE GENOMIC DNA]</scope>
    <source>
        <strain evidence="7 8">DSM 27697</strain>
    </source>
</reference>
<evidence type="ECO:0000256" key="4">
    <source>
        <dbReference type="ARBA" id="ARBA00023159"/>
    </source>
</evidence>
<evidence type="ECO:0000259" key="6">
    <source>
        <dbReference type="PROSITE" id="PS01124"/>
    </source>
</evidence>
<keyword evidence="8" id="KW-1185">Reference proteome</keyword>
<dbReference type="InterPro" id="IPR018060">
    <property type="entry name" value="HTH_AraC"/>
</dbReference>
<dbReference type="GO" id="GO:0003700">
    <property type="term" value="F:DNA-binding transcription factor activity"/>
    <property type="evidence" value="ECO:0007669"/>
    <property type="project" value="InterPro"/>
</dbReference>
<dbReference type="InterPro" id="IPR020449">
    <property type="entry name" value="Tscrpt_reg_AraC-type_HTH"/>
</dbReference>
<dbReference type="AlphaFoldDB" id="A0A4R1G811"/>
<dbReference type="GO" id="GO:0043565">
    <property type="term" value="F:sequence-specific DNA binding"/>
    <property type="evidence" value="ECO:0007669"/>
    <property type="project" value="InterPro"/>
</dbReference>
<dbReference type="Pfam" id="PF12833">
    <property type="entry name" value="HTH_18"/>
    <property type="match status" value="1"/>
</dbReference>
<keyword evidence="1" id="KW-0678">Repressor</keyword>
<comment type="caution">
    <text evidence="7">The sequence shown here is derived from an EMBL/GenBank/DDBJ whole genome shotgun (WGS) entry which is preliminary data.</text>
</comment>
<dbReference type="InterPro" id="IPR011051">
    <property type="entry name" value="RmlC_Cupin_sf"/>
</dbReference>
<dbReference type="Proteomes" id="UP000294546">
    <property type="component" value="Unassembled WGS sequence"/>
</dbReference>
<dbReference type="CDD" id="cd06124">
    <property type="entry name" value="cupin_NimR-like_N"/>
    <property type="match status" value="1"/>
</dbReference>
<evidence type="ECO:0000256" key="5">
    <source>
        <dbReference type="ARBA" id="ARBA00023163"/>
    </source>
</evidence>
<dbReference type="PANTHER" id="PTHR11019:SF190">
    <property type="entry name" value="ARAC-FAMILY REGULATORY PROTEIN"/>
    <property type="match status" value="1"/>
</dbReference>
<evidence type="ECO:0000313" key="7">
    <source>
        <dbReference type="EMBL" id="TCK02700.1"/>
    </source>
</evidence>
<dbReference type="PROSITE" id="PS01124">
    <property type="entry name" value="HTH_ARAC_FAMILY_2"/>
    <property type="match status" value="1"/>
</dbReference>
<dbReference type="SUPFAM" id="SSF51182">
    <property type="entry name" value="RmlC-like cupins"/>
    <property type="match status" value="1"/>
</dbReference>
<name>A0A4R1G811_9GAMM</name>
<dbReference type="InterPro" id="IPR003313">
    <property type="entry name" value="AraC-bd"/>
</dbReference>
<dbReference type="InterPro" id="IPR014710">
    <property type="entry name" value="RmlC-like_jellyroll"/>
</dbReference>
<keyword evidence="4" id="KW-0010">Activator</keyword>
<organism evidence="7 8">
    <name type="scientific">Marinobacterium mangrovicola</name>
    <dbReference type="NCBI Taxonomy" id="1476959"/>
    <lineage>
        <taxon>Bacteria</taxon>
        <taxon>Pseudomonadati</taxon>
        <taxon>Pseudomonadota</taxon>
        <taxon>Gammaproteobacteria</taxon>
        <taxon>Oceanospirillales</taxon>
        <taxon>Oceanospirillaceae</taxon>
        <taxon>Marinobacterium</taxon>
    </lineage>
</organism>
<evidence type="ECO:0000256" key="1">
    <source>
        <dbReference type="ARBA" id="ARBA00022491"/>
    </source>
</evidence>
<dbReference type="Pfam" id="PF02311">
    <property type="entry name" value="AraC_binding"/>
    <property type="match status" value="1"/>
</dbReference>
<sequence>MALPTHELVAPNFDPAPDAPLFFRTACIPDNSAYPAHTHTWGEFVYSFSGVMEVRVGGKTYLAPPQYGLWLPPDLEHQGLSRYESVHCSLYISGALMHRFPDKPCALHVSSLVCALLAHLRQYPITPPYSDESMRLLQVLVDQLANADQLDSYLPSSQDPLLTPILSLLEEHPADNRPLNQLAALAHTTERTLMRRARRELGISIAEWKQRLRLVKAMPKLEAGEKVESVALEMGYSSASAFIAMFKKHLGVTPDEYRRRFSGEGN</sequence>
<dbReference type="Gene3D" id="1.10.10.60">
    <property type="entry name" value="Homeodomain-like"/>
    <property type="match status" value="1"/>
</dbReference>
<evidence type="ECO:0000256" key="3">
    <source>
        <dbReference type="ARBA" id="ARBA00023125"/>
    </source>
</evidence>
<dbReference type="InterPro" id="IPR009057">
    <property type="entry name" value="Homeodomain-like_sf"/>
</dbReference>
<keyword evidence="2" id="KW-0805">Transcription regulation</keyword>
<evidence type="ECO:0000256" key="2">
    <source>
        <dbReference type="ARBA" id="ARBA00023015"/>
    </source>
</evidence>
<dbReference type="Gene3D" id="2.60.120.10">
    <property type="entry name" value="Jelly Rolls"/>
    <property type="match status" value="1"/>
</dbReference>
<dbReference type="FunFam" id="1.10.10.60:FF:000132">
    <property type="entry name" value="AraC family transcriptional regulator"/>
    <property type="match status" value="1"/>
</dbReference>
<proteinExistence type="predicted"/>
<feature type="domain" description="HTH araC/xylS-type" evidence="6">
    <location>
        <begin position="163"/>
        <end position="260"/>
    </location>
</feature>
<dbReference type="PROSITE" id="PS00041">
    <property type="entry name" value="HTH_ARAC_FAMILY_1"/>
    <property type="match status" value="1"/>
</dbReference>
<dbReference type="PANTHER" id="PTHR11019">
    <property type="entry name" value="HTH-TYPE TRANSCRIPTIONAL REGULATOR NIMR"/>
    <property type="match status" value="1"/>
</dbReference>
<dbReference type="SUPFAM" id="SSF46689">
    <property type="entry name" value="Homeodomain-like"/>
    <property type="match status" value="1"/>
</dbReference>
<protein>
    <submittedName>
        <fullName evidence="7">AraC family transcriptional regulator</fullName>
    </submittedName>
</protein>